<comment type="caution">
    <text evidence="2">The sequence shown here is derived from an EMBL/GenBank/DDBJ whole genome shotgun (WGS) entry which is preliminary data.</text>
</comment>
<dbReference type="OrthoDB" id="6058516at2"/>
<accession>A0A1A6Y2D2</accession>
<evidence type="ECO:0000256" key="1">
    <source>
        <dbReference type="SAM" id="MobiDB-lite"/>
    </source>
</evidence>
<protein>
    <submittedName>
        <fullName evidence="2">Uncharacterized protein</fullName>
    </submittedName>
</protein>
<evidence type="ECO:0000313" key="2">
    <source>
        <dbReference type="EMBL" id="OBU69014.1"/>
    </source>
</evidence>
<evidence type="ECO:0000313" key="3">
    <source>
        <dbReference type="Proteomes" id="UP000092256"/>
    </source>
</evidence>
<gene>
    <name evidence="2" type="ORF">A9K58_04595</name>
</gene>
<name>A0A1A6Y2D2_STEMA</name>
<dbReference type="EMBL" id="LYVJ01000003">
    <property type="protein sequence ID" value="OBU69014.1"/>
    <property type="molecule type" value="Genomic_DNA"/>
</dbReference>
<dbReference type="AlphaFoldDB" id="A0A1A6Y2D2"/>
<proteinExistence type="predicted"/>
<dbReference type="Proteomes" id="UP000092256">
    <property type="component" value="Unassembled WGS sequence"/>
</dbReference>
<dbReference type="RefSeq" id="WP_065198222.1">
    <property type="nucleotide sequence ID" value="NZ_LYVJ01000003.1"/>
</dbReference>
<reference evidence="2 3" key="1">
    <citation type="submission" date="2016-05" db="EMBL/GenBank/DDBJ databases">
        <title>Draft Genome Sequences of Stenotrophomonas maltophilia Strains Sm32COP, Sm41DVV, Sm46PAILV, SmF3, SmF22, SmSOFb1 and SmCVFa1, Isolated from Different Manures, in France.</title>
        <authorList>
            <person name="Nazaret S."/>
            <person name="Bodilis J."/>
        </authorList>
    </citation>
    <scope>NUCLEOTIDE SEQUENCE [LARGE SCALE GENOMIC DNA]</scope>
    <source>
        <strain evidence="2 3">Sm46PAILV</strain>
    </source>
</reference>
<feature type="region of interest" description="Disordered" evidence="1">
    <location>
        <begin position="1"/>
        <end position="20"/>
    </location>
</feature>
<organism evidence="2 3">
    <name type="scientific">Stenotrophomonas maltophilia</name>
    <name type="common">Pseudomonas maltophilia</name>
    <name type="synonym">Xanthomonas maltophilia</name>
    <dbReference type="NCBI Taxonomy" id="40324"/>
    <lineage>
        <taxon>Bacteria</taxon>
        <taxon>Pseudomonadati</taxon>
        <taxon>Pseudomonadota</taxon>
        <taxon>Gammaproteobacteria</taxon>
        <taxon>Lysobacterales</taxon>
        <taxon>Lysobacteraceae</taxon>
        <taxon>Stenotrophomonas</taxon>
        <taxon>Stenotrophomonas maltophilia group</taxon>
    </lineage>
</organism>
<feature type="compositionally biased region" description="Polar residues" evidence="1">
    <location>
        <begin position="1"/>
        <end position="18"/>
    </location>
</feature>
<sequence length="113" mass="12157">MNDTGQQASRFHEQQSTAAGKAQLVQWAGPGSVLAEAVQHLRAKGFDCQPSQPQAPTIKAAFYCSLQTPPPPPADQRVTAPPTPVHWIVTLESEDGVRVQHLDVSRTPAHLGD</sequence>